<gene>
    <name evidence="3" type="ORF">CryarDRAFT_3181</name>
</gene>
<keyword evidence="4" id="KW-1185">Reference proteome</keyword>
<proteinExistence type="inferred from homology"/>
<comment type="caution">
    <text evidence="3">The sequence shown here is derived from an EMBL/GenBank/DDBJ whole genome shotgun (WGS) entry which is preliminary data.</text>
</comment>
<dbReference type="EMBL" id="JFBT01000001">
    <property type="protein sequence ID" value="EXG82049.1"/>
    <property type="molecule type" value="Genomic_DNA"/>
</dbReference>
<accession>A0A010ZTL9</accession>
<dbReference type="Pfam" id="PF00582">
    <property type="entry name" value="Usp"/>
    <property type="match status" value="1"/>
</dbReference>
<evidence type="ECO:0000313" key="4">
    <source>
        <dbReference type="Proteomes" id="UP000021053"/>
    </source>
</evidence>
<comment type="similarity">
    <text evidence="1">Belongs to the universal stress protein A family.</text>
</comment>
<dbReference type="Proteomes" id="UP000021053">
    <property type="component" value="Unassembled WGS sequence"/>
</dbReference>
<evidence type="ECO:0000259" key="2">
    <source>
        <dbReference type="Pfam" id="PF00582"/>
    </source>
</evidence>
<dbReference type="InterPro" id="IPR006015">
    <property type="entry name" value="Universal_stress_UspA"/>
</dbReference>
<protein>
    <submittedName>
        <fullName evidence="3">Universal stress protein UspA-like protein</fullName>
    </submittedName>
</protein>
<dbReference type="SUPFAM" id="SSF52402">
    <property type="entry name" value="Adenine nucleotide alpha hydrolases-like"/>
    <property type="match status" value="1"/>
</dbReference>
<name>A0A010ZTL9_9ACTN</name>
<sequence>MADSRLPVDALVAQSGHADLLVLGTHGWGGLAGLVHGSVTQDAFARANCPIVVIREPHDRVV</sequence>
<dbReference type="Gene3D" id="3.40.50.620">
    <property type="entry name" value="HUPs"/>
    <property type="match status" value="1"/>
</dbReference>
<dbReference type="HOGENOM" id="CLU_2896538_0_0_11"/>
<evidence type="ECO:0000313" key="3">
    <source>
        <dbReference type="EMBL" id="EXG82049.1"/>
    </source>
</evidence>
<evidence type="ECO:0000256" key="1">
    <source>
        <dbReference type="ARBA" id="ARBA00008791"/>
    </source>
</evidence>
<dbReference type="InterPro" id="IPR006016">
    <property type="entry name" value="UspA"/>
</dbReference>
<feature type="domain" description="UspA" evidence="2">
    <location>
        <begin position="8"/>
        <end position="55"/>
    </location>
</feature>
<reference evidence="3 4" key="1">
    <citation type="submission" date="2013-07" db="EMBL/GenBank/DDBJ databases">
        <authorList>
            <consortium name="DOE Joint Genome Institute"/>
            <person name="Eisen J."/>
            <person name="Huntemann M."/>
            <person name="Han J."/>
            <person name="Chen A."/>
            <person name="Kyrpides N."/>
            <person name="Mavromatis K."/>
            <person name="Markowitz V."/>
            <person name="Palaniappan K."/>
            <person name="Ivanova N."/>
            <person name="Schaumberg A."/>
            <person name="Pati A."/>
            <person name="Liolios K."/>
            <person name="Nordberg H.P."/>
            <person name="Cantor M.N."/>
            <person name="Hua S.X."/>
            <person name="Woyke T."/>
        </authorList>
    </citation>
    <scope>NUCLEOTIDE SEQUENCE [LARGE SCALE GENOMIC DNA]</scope>
    <source>
        <strain evidence="3 4">DSM 44712</strain>
    </source>
</reference>
<dbReference type="InterPro" id="IPR014729">
    <property type="entry name" value="Rossmann-like_a/b/a_fold"/>
</dbReference>
<organism evidence="3 4">
    <name type="scientific">Cryptosporangium arvum DSM 44712</name>
    <dbReference type="NCBI Taxonomy" id="927661"/>
    <lineage>
        <taxon>Bacteria</taxon>
        <taxon>Bacillati</taxon>
        <taxon>Actinomycetota</taxon>
        <taxon>Actinomycetes</taxon>
        <taxon>Cryptosporangiales</taxon>
        <taxon>Cryptosporangiaceae</taxon>
        <taxon>Cryptosporangium</taxon>
    </lineage>
</organism>
<dbReference type="PRINTS" id="PR01438">
    <property type="entry name" value="UNVRSLSTRESS"/>
</dbReference>
<dbReference type="AlphaFoldDB" id="A0A010ZTL9"/>